<keyword evidence="10" id="KW-1185">Reference proteome</keyword>
<feature type="transmembrane region" description="Helical" evidence="8">
    <location>
        <begin position="187"/>
        <end position="206"/>
    </location>
</feature>
<dbReference type="PANTHER" id="PTHR42810:SF4">
    <property type="entry name" value="URIC ACID TRANSPORTER UACT"/>
    <property type="match status" value="1"/>
</dbReference>
<evidence type="ECO:0000256" key="1">
    <source>
        <dbReference type="ARBA" id="ARBA00004651"/>
    </source>
</evidence>
<feature type="transmembrane region" description="Helical" evidence="8">
    <location>
        <begin position="41"/>
        <end position="60"/>
    </location>
</feature>
<dbReference type="AlphaFoldDB" id="A0A078KPX6"/>
<dbReference type="HOGENOM" id="CLU_017959_1_2_9"/>
<dbReference type="PROSITE" id="PS01116">
    <property type="entry name" value="XANTH_URACIL_PERMASE"/>
    <property type="match status" value="1"/>
</dbReference>
<dbReference type="GO" id="GO:0005886">
    <property type="term" value="C:plasma membrane"/>
    <property type="evidence" value="ECO:0007669"/>
    <property type="project" value="UniProtKB-SubCell"/>
</dbReference>
<evidence type="ECO:0000256" key="8">
    <source>
        <dbReference type="SAM" id="Phobius"/>
    </source>
</evidence>
<feature type="transmembrane region" description="Helical" evidence="8">
    <location>
        <begin position="336"/>
        <end position="358"/>
    </location>
</feature>
<dbReference type="GO" id="GO:0042907">
    <property type="term" value="F:xanthine transmembrane transporter activity"/>
    <property type="evidence" value="ECO:0007669"/>
    <property type="project" value="TreeGrafter"/>
</dbReference>
<evidence type="ECO:0000256" key="4">
    <source>
        <dbReference type="ARBA" id="ARBA00022475"/>
    </source>
</evidence>
<organism evidence="9 10">
    <name type="scientific">[Clostridium] cellulosi</name>
    <dbReference type="NCBI Taxonomy" id="29343"/>
    <lineage>
        <taxon>Bacteria</taxon>
        <taxon>Bacillati</taxon>
        <taxon>Bacillota</taxon>
        <taxon>Clostridia</taxon>
        <taxon>Eubacteriales</taxon>
        <taxon>Oscillospiraceae</taxon>
        <taxon>Oscillospiraceae incertae sedis</taxon>
    </lineage>
</organism>
<dbReference type="EMBL" id="LM995447">
    <property type="protein sequence ID" value="CDZ24587.1"/>
    <property type="molecule type" value="Genomic_DNA"/>
</dbReference>
<feature type="transmembrane region" description="Helical" evidence="8">
    <location>
        <begin position="126"/>
        <end position="151"/>
    </location>
</feature>
<feature type="transmembrane region" description="Helical" evidence="8">
    <location>
        <begin position="163"/>
        <end position="180"/>
    </location>
</feature>
<dbReference type="NCBIfam" id="NF007995">
    <property type="entry name" value="PRK10720.1"/>
    <property type="match status" value="1"/>
</dbReference>
<reference evidence="10" key="1">
    <citation type="submission" date="2014-07" db="EMBL/GenBank/DDBJ databases">
        <authorList>
            <person name="Wibberg D."/>
        </authorList>
    </citation>
    <scope>NUCLEOTIDE SEQUENCE [LARGE SCALE GENOMIC DNA]</scope>
    <source>
        <strain evidence="10">DG5</strain>
    </source>
</reference>
<dbReference type="PATRIC" id="fig|29343.3.peg.1557"/>
<dbReference type="STRING" id="29343.CCDG5_1477"/>
<gene>
    <name evidence="9" type="primary">uraA</name>
    <name evidence="9" type="ORF">CCDG5_1477</name>
</gene>
<evidence type="ECO:0000256" key="5">
    <source>
        <dbReference type="ARBA" id="ARBA00022692"/>
    </source>
</evidence>
<keyword evidence="4" id="KW-1003">Cell membrane</keyword>
<protein>
    <submittedName>
        <fullName evidence="9">Uracil permease</fullName>
    </submittedName>
</protein>
<feature type="transmembrane region" description="Helical" evidence="8">
    <location>
        <begin position="305"/>
        <end position="324"/>
    </location>
</feature>
<keyword evidence="3" id="KW-0813">Transport</keyword>
<dbReference type="Pfam" id="PF00860">
    <property type="entry name" value="Xan_ur_permease"/>
    <property type="match status" value="1"/>
</dbReference>
<accession>A0A078KPX6</accession>
<comment type="subcellular location">
    <subcellularLocation>
        <location evidence="1">Cell membrane</location>
        <topology evidence="1">Multi-pass membrane protein</topology>
    </subcellularLocation>
</comment>
<dbReference type="InterPro" id="IPR006043">
    <property type="entry name" value="NCS2"/>
</dbReference>
<dbReference type="Proteomes" id="UP000032431">
    <property type="component" value="Chromosome I"/>
</dbReference>
<feature type="transmembrane region" description="Helical" evidence="8">
    <location>
        <begin position="67"/>
        <end position="84"/>
    </location>
</feature>
<keyword evidence="7 8" id="KW-0472">Membrane</keyword>
<evidence type="ECO:0000313" key="10">
    <source>
        <dbReference type="Proteomes" id="UP000032431"/>
    </source>
</evidence>
<comment type="similarity">
    <text evidence="2">Belongs to the nucleobase:cation symporter-2 (NCS2) (TC 2.A.40) family.</text>
</comment>
<keyword evidence="5 8" id="KW-0812">Transmembrane</keyword>
<evidence type="ECO:0000256" key="7">
    <source>
        <dbReference type="ARBA" id="ARBA00023136"/>
    </source>
</evidence>
<dbReference type="KEGG" id="ccel:CCDG5_1477"/>
<feature type="transmembrane region" description="Helical" evidence="8">
    <location>
        <begin position="226"/>
        <end position="243"/>
    </location>
</feature>
<feature type="transmembrane region" description="Helical" evidence="8">
    <location>
        <begin position="12"/>
        <end position="35"/>
    </location>
</feature>
<feature type="transmembrane region" description="Helical" evidence="8">
    <location>
        <begin position="370"/>
        <end position="389"/>
    </location>
</feature>
<feature type="transmembrane region" description="Helical" evidence="8">
    <location>
        <begin position="395"/>
        <end position="413"/>
    </location>
</feature>
<evidence type="ECO:0000256" key="6">
    <source>
        <dbReference type="ARBA" id="ARBA00022989"/>
    </source>
</evidence>
<sequence length="424" mass="44841">MGKEIIQVDQKVPILKGIPLSIQHMFAMFSASVLVPTIFHINPAIVLLMNGIGTLLFILITKGKAPAYLGSSFAFISPVLIILADKTKGFSHALGGFIVVGALICVLAIVIRFFGTKWIDIVLPPAAMGAVVALIGLELAGSAASMGGLILSDTYKAIDWRNVVVFIVTLAIAVFGSVLFRKFFSAIPVLIAIIGGYLISWPLGLVDVTPIQKAPIFSIPNFSTPVFDINSIIIIVPATLVIVSEHIGHQLVTSEIVGRDLIKDPGLHRSLLADGISTMLSGFCGSVPTTTYGENIGVMAITKVYSVYVIGGAAVFSMVISFLGKVTAAIQTIPSPVMGGVSFLLYGMIAASGLRILVDAKVDYSNSRNIALTAVVMVTGLSGAFIQLGSVQLKGMALAAVVGMVMSLIFYVLDHFHLTNDYEE</sequence>
<evidence type="ECO:0000313" key="9">
    <source>
        <dbReference type="EMBL" id="CDZ24587.1"/>
    </source>
</evidence>
<name>A0A078KPX6_9FIRM</name>
<evidence type="ECO:0000256" key="3">
    <source>
        <dbReference type="ARBA" id="ARBA00022448"/>
    </source>
</evidence>
<dbReference type="InterPro" id="IPR006042">
    <property type="entry name" value="Xan_ur_permease"/>
</dbReference>
<dbReference type="NCBIfam" id="TIGR00801">
    <property type="entry name" value="ncs2"/>
    <property type="match status" value="1"/>
</dbReference>
<feature type="transmembrane region" description="Helical" evidence="8">
    <location>
        <begin position="90"/>
        <end position="114"/>
    </location>
</feature>
<dbReference type="PANTHER" id="PTHR42810">
    <property type="entry name" value="PURINE PERMEASE C1399.01C-RELATED"/>
    <property type="match status" value="1"/>
</dbReference>
<keyword evidence="6 8" id="KW-1133">Transmembrane helix</keyword>
<evidence type="ECO:0000256" key="2">
    <source>
        <dbReference type="ARBA" id="ARBA00008821"/>
    </source>
</evidence>
<proteinExistence type="inferred from homology"/>